<dbReference type="GO" id="GO:0140662">
    <property type="term" value="F:ATP-dependent protein folding chaperone"/>
    <property type="evidence" value="ECO:0007669"/>
    <property type="project" value="InterPro"/>
</dbReference>
<reference evidence="4 5" key="1">
    <citation type="journal article" date="2019" name="Sci. Rep.">
        <title>Orb-weaving spider Araneus ventricosus genome elucidates the spidroin gene catalogue.</title>
        <authorList>
            <person name="Kono N."/>
            <person name="Nakamura H."/>
            <person name="Ohtoshi R."/>
            <person name="Moran D.A.P."/>
            <person name="Shinohara A."/>
            <person name="Yoshida Y."/>
            <person name="Fujiwara M."/>
            <person name="Mori M."/>
            <person name="Tomita M."/>
            <person name="Arakawa K."/>
        </authorList>
    </citation>
    <scope>NUCLEOTIDE SEQUENCE [LARGE SCALE GENOMIC DNA]</scope>
</reference>
<dbReference type="AlphaFoldDB" id="A0A4Y2N4R2"/>
<dbReference type="SUPFAM" id="SSF100920">
    <property type="entry name" value="Heat shock protein 70kD (HSP70), peptide-binding domain"/>
    <property type="match status" value="1"/>
</dbReference>
<accession>A0A4Y2N4R2</accession>
<evidence type="ECO:0000256" key="2">
    <source>
        <dbReference type="ARBA" id="ARBA00022741"/>
    </source>
</evidence>
<dbReference type="Pfam" id="PF00012">
    <property type="entry name" value="HSP70"/>
    <property type="match status" value="1"/>
</dbReference>
<dbReference type="PANTHER" id="PTHR19375">
    <property type="entry name" value="HEAT SHOCK PROTEIN 70KDA"/>
    <property type="match status" value="1"/>
</dbReference>
<sequence length="223" mass="24199">MDKSQINDLALVGGSSRIPMDQKLVQDFFNGKELKKTINLEEAVAYGAAILADDPGGDNTRIVKDLILIAVTTLSLGIESAGAVMTVLLPRNTRIPALAARIFSTYSDNQSCVLIKVFEGERRLTKDNCFLGNVQLSDIPPAPREAVPPEFLRLLAAWYNCCSGAAPKRAVLECSNLGDKNCPVLSTFSQFLFISHGKEKQCQEQCSGSTTPLYQQTKSGVIT</sequence>
<keyword evidence="5" id="KW-1185">Reference proteome</keyword>
<dbReference type="EMBL" id="BGPR01008445">
    <property type="protein sequence ID" value="GBN33882.1"/>
    <property type="molecule type" value="Genomic_DNA"/>
</dbReference>
<gene>
    <name evidence="4" type="primary">hsc70</name>
    <name evidence="4" type="ORF">AVEN_164973_1</name>
</gene>
<keyword evidence="2" id="KW-0547">Nucleotide-binding</keyword>
<dbReference type="InterPro" id="IPR043129">
    <property type="entry name" value="ATPase_NBD"/>
</dbReference>
<dbReference type="Proteomes" id="UP000499080">
    <property type="component" value="Unassembled WGS sequence"/>
</dbReference>
<keyword evidence="3" id="KW-0067">ATP-binding</keyword>
<keyword evidence="4" id="KW-0346">Stress response</keyword>
<comment type="similarity">
    <text evidence="1">Belongs to the heat shock protein 70 family.</text>
</comment>
<dbReference type="PRINTS" id="PR00301">
    <property type="entry name" value="HEATSHOCK70"/>
</dbReference>
<dbReference type="OrthoDB" id="2401965at2759"/>
<comment type="caution">
    <text evidence="4">The sequence shown here is derived from an EMBL/GenBank/DDBJ whole genome shotgun (WGS) entry which is preliminary data.</text>
</comment>
<evidence type="ECO:0000256" key="1">
    <source>
        <dbReference type="ARBA" id="ARBA00007381"/>
    </source>
</evidence>
<dbReference type="GO" id="GO:0005524">
    <property type="term" value="F:ATP binding"/>
    <property type="evidence" value="ECO:0007669"/>
    <property type="project" value="UniProtKB-KW"/>
</dbReference>
<dbReference type="InterPro" id="IPR013126">
    <property type="entry name" value="Hsp_70_fam"/>
</dbReference>
<dbReference type="Gene3D" id="2.60.34.10">
    <property type="entry name" value="Substrate Binding Domain Of DNAk, Chain A, domain 1"/>
    <property type="match status" value="1"/>
</dbReference>
<evidence type="ECO:0000256" key="3">
    <source>
        <dbReference type="ARBA" id="ARBA00022840"/>
    </source>
</evidence>
<evidence type="ECO:0000313" key="4">
    <source>
        <dbReference type="EMBL" id="GBN33882.1"/>
    </source>
</evidence>
<organism evidence="4 5">
    <name type="scientific">Araneus ventricosus</name>
    <name type="common">Orbweaver spider</name>
    <name type="synonym">Epeira ventricosa</name>
    <dbReference type="NCBI Taxonomy" id="182803"/>
    <lineage>
        <taxon>Eukaryota</taxon>
        <taxon>Metazoa</taxon>
        <taxon>Ecdysozoa</taxon>
        <taxon>Arthropoda</taxon>
        <taxon>Chelicerata</taxon>
        <taxon>Arachnida</taxon>
        <taxon>Araneae</taxon>
        <taxon>Araneomorphae</taxon>
        <taxon>Entelegynae</taxon>
        <taxon>Araneoidea</taxon>
        <taxon>Araneidae</taxon>
        <taxon>Araneus</taxon>
    </lineage>
</organism>
<evidence type="ECO:0000313" key="5">
    <source>
        <dbReference type="Proteomes" id="UP000499080"/>
    </source>
</evidence>
<name>A0A4Y2N4R2_ARAVE</name>
<dbReference type="Gene3D" id="3.30.420.40">
    <property type="match status" value="2"/>
</dbReference>
<proteinExistence type="inferred from homology"/>
<dbReference type="InterPro" id="IPR029047">
    <property type="entry name" value="HSP70_peptide-bd_sf"/>
</dbReference>
<protein>
    <submittedName>
        <fullName evidence="4">Heat shock cognate protein</fullName>
    </submittedName>
</protein>
<dbReference type="SUPFAM" id="SSF53067">
    <property type="entry name" value="Actin-like ATPase domain"/>
    <property type="match status" value="1"/>
</dbReference>